<dbReference type="PANTHER" id="PTHR43167:SF1">
    <property type="entry name" value="PUTATIVE (AFU_ORTHOLOGUE AFUA_6G01830)-RELATED"/>
    <property type="match status" value="1"/>
</dbReference>
<dbReference type="SUPFAM" id="SSF53335">
    <property type="entry name" value="S-adenosyl-L-methionine-dependent methyltransferases"/>
    <property type="match status" value="1"/>
</dbReference>
<reference evidence="1 2" key="1">
    <citation type="submission" date="2019-08" db="EMBL/GenBank/DDBJ databases">
        <title>Genome of Phaeodactylibacter luteus.</title>
        <authorList>
            <person name="Bowman J.P."/>
        </authorList>
    </citation>
    <scope>NUCLEOTIDE SEQUENCE [LARGE SCALE GENOMIC DNA]</scope>
    <source>
        <strain evidence="1 2">KCTC 42180</strain>
    </source>
</reference>
<keyword evidence="1" id="KW-0489">Methyltransferase</keyword>
<accession>A0A5C6RKA2</accession>
<keyword evidence="1" id="KW-0808">Transferase</keyword>
<sequence length="281" mass="32008">MLNIKLHITLLRRYLAYYLRAKTRYDVHPPFLFQLTEEVLEDERFYYAFQDIALLRAQLQQNHRWLELTDHGAGSLINGSKRRTIADLARNSAISRESGELLFRLVRFMQPKQMLEMGASLGISAAYQAAAAPRGATFITLEGCPQTAEEARSNLQQLAPGKIEVRTGPFEVSLPLALKDLGRLDYLYLDGDHREGASLSYFNTCLPYAHDGSVFVIADIHWSAQMERAWEQLKQHPEVTLSVDLFHFGLLFFRKAQLAPQSVSLIKARYKPWRAGFFSAG</sequence>
<dbReference type="EMBL" id="VOOR01000031">
    <property type="protein sequence ID" value="TXB62345.1"/>
    <property type="molecule type" value="Genomic_DNA"/>
</dbReference>
<dbReference type="Proteomes" id="UP000321580">
    <property type="component" value="Unassembled WGS sequence"/>
</dbReference>
<dbReference type="GO" id="GO:0032259">
    <property type="term" value="P:methylation"/>
    <property type="evidence" value="ECO:0007669"/>
    <property type="project" value="UniProtKB-KW"/>
</dbReference>
<name>A0A5C6RKA2_9BACT</name>
<dbReference type="GO" id="GO:0008171">
    <property type="term" value="F:O-methyltransferase activity"/>
    <property type="evidence" value="ECO:0007669"/>
    <property type="project" value="InterPro"/>
</dbReference>
<comment type="caution">
    <text evidence="1">The sequence shown here is derived from an EMBL/GenBank/DDBJ whole genome shotgun (WGS) entry which is preliminary data.</text>
</comment>
<protein>
    <submittedName>
        <fullName evidence="1">Class I SAM-dependent methyltransferase</fullName>
    </submittedName>
</protein>
<dbReference type="OrthoDB" id="5464618at2"/>
<dbReference type="Gene3D" id="3.40.50.150">
    <property type="entry name" value="Vaccinia Virus protein VP39"/>
    <property type="match status" value="1"/>
</dbReference>
<proteinExistence type="predicted"/>
<dbReference type="PANTHER" id="PTHR43167">
    <property type="entry name" value="PUTATIVE (AFU_ORTHOLOGUE AFUA_6G01830)-RELATED"/>
    <property type="match status" value="1"/>
</dbReference>
<dbReference type="AlphaFoldDB" id="A0A5C6RKA2"/>
<dbReference type="Pfam" id="PF13578">
    <property type="entry name" value="Methyltransf_24"/>
    <property type="match status" value="1"/>
</dbReference>
<dbReference type="RefSeq" id="WP_147168252.1">
    <property type="nucleotide sequence ID" value="NZ_VOOR01000031.1"/>
</dbReference>
<evidence type="ECO:0000313" key="2">
    <source>
        <dbReference type="Proteomes" id="UP000321580"/>
    </source>
</evidence>
<dbReference type="InterPro" id="IPR029063">
    <property type="entry name" value="SAM-dependent_MTases_sf"/>
</dbReference>
<organism evidence="1 2">
    <name type="scientific">Phaeodactylibacter luteus</name>
    <dbReference type="NCBI Taxonomy" id="1564516"/>
    <lineage>
        <taxon>Bacteria</taxon>
        <taxon>Pseudomonadati</taxon>
        <taxon>Bacteroidota</taxon>
        <taxon>Saprospiria</taxon>
        <taxon>Saprospirales</taxon>
        <taxon>Haliscomenobacteraceae</taxon>
        <taxon>Phaeodactylibacter</taxon>
    </lineage>
</organism>
<gene>
    <name evidence="1" type="ORF">FRY97_14385</name>
</gene>
<evidence type="ECO:0000313" key="1">
    <source>
        <dbReference type="EMBL" id="TXB62345.1"/>
    </source>
</evidence>
<keyword evidence="2" id="KW-1185">Reference proteome</keyword>